<proteinExistence type="predicted"/>
<evidence type="ECO:0000256" key="2">
    <source>
        <dbReference type="ARBA" id="ARBA00022692"/>
    </source>
</evidence>
<dbReference type="Pfam" id="PF07690">
    <property type="entry name" value="MFS_1"/>
    <property type="match status" value="2"/>
</dbReference>
<dbReference type="Gene3D" id="1.20.1250.20">
    <property type="entry name" value="MFS general substrate transporter like domains"/>
    <property type="match status" value="4"/>
</dbReference>
<sequence>MEKFQGNTDHGWTYTEKSGPSWRCGRYNPVHLDNAVRAVRNGKLSIRRFPLKEVDLKLALYLAVYRSTRPYDTWTEAGINGAEYGRNKSDWFDLGTSEKWFCRAGGIFNFIPTRYVVAAMCFFGIMMQYTMKVDLSVVIVAMVRSAPKNTSEPQNLNDVITMIPRNEEEQDVCPVPDDADTSEVDEGEFEWDEETQGYTLSAYYYGYVATQLLGGRLSEILGPKVVIGPGVFLAGLFTLLSPLAARLHVAAFIATRVLVGAASASAPVPWVAILTCVPLWIHIIMGVGYCWIGYTMLSELPTYLSNILHFDLQASGVLSALPYIFTTLSHIVFGYLSQWLRTNGYISKITAYRIFNGISAVGSAACLVTIPFMGCNSTVIMVLLVAAMAFIGVYQGGSFISHVDLGNNFAGTTAGITYTMLNSMGIVSPSITGILINGKQTLSQWAIVFYMSAAIYLATWTLYMLFGSADEQPWNKLPSKDVHGTKKENIVKKPEGRAGGMFNFIPARYVVAAMCFSGIMLQYTMKVDLSVVIVAMVRSAPKNTSEPQNLNNVITMIPRNEDEQDVCPVPEDADKSEVDEGEFEWDEETQGYTLSAYYYGYVATQLLGGRLSEILGPKVVIGPGVFLAGLFTLLSPLAARLHVAAFIAARVLVGAASGVIIPTSSIVLSKWFTIDERSFIGSLFMSGNTVGTIIAMVLSGIMAKAGGWPLPFYIFGGISICFIVPWFLLMYDTPEEHPRISDEEKNYILSSNGETTKKASAPVPWVAILTCVPLWIHIIMGAGYCWIGYTMLSELPTYLSNILHFDLQASGELSSLPYVFNTLSNILFGYLSQWLRKNGYISKITAYRIFNGISAVGSVACLVTIPFMGCNSTVILVLLIATMTFVGVYQGGSFISHVDLGNNFAGTTAGISYTVLNSMGIVSPSITGILINGKQTLSQWAIVFYMSAAIYLATWILYMLFGSADEQPWNKLPSEDMQETKNEVV</sequence>
<comment type="subcellular location">
    <subcellularLocation>
        <location evidence="1">Membrane</location>
        <topology evidence="1">Multi-pass membrane protein</topology>
    </subcellularLocation>
</comment>
<feature type="transmembrane region" description="Helical" evidence="5">
    <location>
        <begin position="910"/>
        <end position="931"/>
    </location>
</feature>
<gene>
    <name evidence="7" type="ORF">ANN_25939</name>
</gene>
<feature type="transmembrane region" description="Helical" evidence="5">
    <location>
        <begin position="937"/>
        <end position="961"/>
    </location>
</feature>
<organism evidence="7 8">
    <name type="scientific">Periplaneta americana</name>
    <name type="common">American cockroach</name>
    <name type="synonym">Blatta americana</name>
    <dbReference type="NCBI Taxonomy" id="6978"/>
    <lineage>
        <taxon>Eukaryota</taxon>
        <taxon>Metazoa</taxon>
        <taxon>Ecdysozoa</taxon>
        <taxon>Arthropoda</taxon>
        <taxon>Hexapoda</taxon>
        <taxon>Insecta</taxon>
        <taxon>Pterygota</taxon>
        <taxon>Neoptera</taxon>
        <taxon>Polyneoptera</taxon>
        <taxon>Dictyoptera</taxon>
        <taxon>Blattodea</taxon>
        <taxon>Blattoidea</taxon>
        <taxon>Blattidae</taxon>
        <taxon>Blattinae</taxon>
        <taxon>Periplaneta</taxon>
    </lineage>
</organism>
<feature type="transmembrane region" description="Helical" evidence="5">
    <location>
        <begin position="679"/>
        <end position="698"/>
    </location>
</feature>
<evidence type="ECO:0000313" key="7">
    <source>
        <dbReference type="EMBL" id="KAJ4428943.1"/>
    </source>
</evidence>
<evidence type="ECO:0000256" key="3">
    <source>
        <dbReference type="ARBA" id="ARBA00022989"/>
    </source>
</evidence>
<keyword evidence="8" id="KW-1185">Reference proteome</keyword>
<feature type="transmembrane region" description="Helical" evidence="5">
    <location>
        <begin position="354"/>
        <end position="373"/>
    </location>
</feature>
<dbReference type="InterPro" id="IPR020846">
    <property type="entry name" value="MFS_dom"/>
</dbReference>
<evidence type="ECO:0000259" key="6">
    <source>
        <dbReference type="PROSITE" id="PS50850"/>
    </source>
</evidence>
<feature type="transmembrane region" description="Helical" evidence="5">
    <location>
        <begin position="874"/>
        <end position="898"/>
    </location>
</feature>
<feature type="domain" description="Major facilitator superfamily (MFS) profile" evidence="6">
    <location>
        <begin position="510"/>
        <end position="966"/>
    </location>
</feature>
<name>A0ABQ8S4T6_PERAM</name>
<dbReference type="PROSITE" id="PS50850">
    <property type="entry name" value="MFS"/>
    <property type="match status" value="1"/>
</dbReference>
<feature type="transmembrane region" description="Helical" evidence="5">
    <location>
        <begin position="271"/>
        <end position="294"/>
    </location>
</feature>
<reference evidence="7 8" key="1">
    <citation type="journal article" date="2022" name="Allergy">
        <title>Genome assembly and annotation of Periplaneta americana reveal a comprehensive cockroach allergen profile.</title>
        <authorList>
            <person name="Wang L."/>
            <person name="Xiong Q."/>
            <person name="Saelim N."/>
            <person name="Wang L."/>
            <person name="Nong W."/>
            <person name="Wan A.T."/>
            <person name="Shi M."/>
            <person name="Liu X."/>
            <person name="Cao Q."/>
            <person name="Hui J.H.L."/>
            <person name="Sookrung N."/>
            <person name="Leung T.F."/>
            <person name="Tungtrongchitr A."/>
            <person name="Tsui S.K.W."/>
        </authorList>
    </citation>
    <scope>NUCLEOTIDE SEQUENCE [LARGE SCALE GENOMIC DNA]</scope>
    <source>
        <strain evidence="7">PWHHKU_190912</strain>
    </source>
</reference>
<feature type="transmembrane region" description="Helical" evidence="5">
    <location>
        <begin position="379"/>
        <end position="403"/>
    </location>
</feature>
<evidence type="ECO:0000256" key="4">
    <source>
        <dbReference type="ARBA" id="ARBA00023136"/>
    </source>
</evidence>
<dbReference type="SUPFAM" id="SSF103473">
    <property type="entry name" value="MFS general substrate transporter"/>
    <property type="match status" value="2"/>
</dbReference>
<keyword evidence="2 5" id="KW-0812">Transmembrane</keyword>
<accession>A0ABQ8S4T6</accession>
<dbReference type="PANTHER" id="PTHR11662">
    <property type="entry name" value="SOLUTE CARRIER FAMILY 17"/>
    <property type="match status" value="1"/>
</dbReference>
<feature type="transmembrane region" description="Helical" evidence="5">
    <location>
        <begin position="619"/>
        <end position="639"/>
    </location>
</feature>
<keyword evidence="3 5" id="KW-1133">Transmembrane helix</keyword>
<feature type="transmembrane region" description="Helical" evidence="5">
    <location>
        <begin position="442"/>
        <end position="466"/>
    </location>
</feature>
<evidence type="ECO:0000313" key="8">
    <source>
        <dbReference type="Proteomes" id="UP001148838"/>
    </source>
</evidence>
<feature type="transmembrane region" description="Helical" evidence="5">
    <location>
        <begin position="847"/>
        <end position="868"/>
    </location>
</feature>
<feature type="transmembrane region" description="Helical" evidence="5">
    <location>
        <begin position="710"/>
        <end position="731"/>
    </location>
</feature>
<feature type="transmembrane region" description="Helical" evidence="5">
    <location>
        <begin position="765"/>
        <end position="789"/>
    </location>
</feature>
<feature type="transmembrane region" description="Helical" evidence="5">
    <location>
        <begin position="415"/>
        <end position="436"/>
    </location>
</feature>
<comment type="caution">
    <text evidence="7">The sequence shown here is derived from an EMBL/GenBank/DDBJ whole genome shotgun (WGS) entry which is preliminary data.</text>
</comment>
<keyword evidence="4 5" id="KW-0472">Membrane</keyword>
<feature type="transmembrane region" description="Helical" evidence="5">
    <location>
        <begin position="231"/>
        <end position="259"/>
    </location>
</feature>
<dbReference type="EMBL" id="JAJSOF020000036">
    <property type="protein sequence ID" value="KAJ4428943.1"/>
    <property type="molecule type" value="Genomic_DNA"/>
</dbReference>
<dbReference type="InterPro" id="IPR050382">
    <property type="entry name" value="MFS_Na/Anion_cotransporter"/>
</dbReference>
<dbReference type="InterPro" id="IPR036259">
    <property type="entry name" value="MFS_trans_sf"/>
</dbReference>
<dbReference type="Proteomes" id="UP001148838">
    <property type="component" value="Unassembled WGS sequence"/>
</dbReference>
<dbReference type="InterPro" id="IPR011701">
    <property type="entry name" value="MFS"/>
</dbReference>
<dbReference type="PANTHER" id="PTHR11662:SF399">
    <property type="entry name" value="FI19708P1-RELATED"/>
    <property type="match status" value="1"/>
</dbReference>
<protein>
    <recommendedName>
        <fullName evidence="6">Major facilitator superfamily (MFS) profile domain-containing protein</fullName>
    </recommendedName>
</protein>
<feature type="transmembrane region" description="Helical" evidence="5">
    <location>
        <begin position="645"/>
        <end position="667"/>
    </location>
</feature>
<evidence type="ECO:0000256" key="1">
    <source>
        <dbReference type="ARBA" id="ARBA00004141"/>
    </source>
</evidence>
<feature type="transmembrane region" description="Helical" evidence="5">
    <location>
        <begin position="314"/>
        <end position="333"/>
    </location>
</feature>
<evidence type="ECO:0000256" key="5">
    <source>
        <dbReference type="SAM" id="Phobius"/>
    </source>
</evidence>